<keyword evidence="1" id="KW-0812">Transmembrane</keyword>
<proteinExistence type="predicted"/>
<dbReference type="InterPro" id="IPR050250">
    <property type="entry name" value="Macrolide_Exporter_MacB"/>
</dbReference>
<dbReference type="PANTHER" id="PTHR30572:SF4">
    <property type="entry name" value="ABC TRANSPORTER PERMEASE YTRF"/>
    <property type="match status" value="1"/>
</dbReference>
<dbReference type="RefSeq" id="WP_219937706.1">
    <property type="nucleotide sequence ID" value="NZ_JAGFNY010000019.1"/>
</dbReference>
<keyword evidence="3" id="KW-1185">Reference proteome</keyword>
<feature type="transmembrane region" description="Helical" evidence="1">
    <location>
        <begin position="266"/>
        <end position="288"/>
    </location>
</feature>
<comment type="caution">
    <text evidence="2">The sequence shown here is derived from an EMBL/GenBank/DDBJ whole genome shotgun (WGS) entry which is preliminary data.</text>
</comment>
<feature type="transmembrane region" description="Helical" evidence="1">
    <location>
        <begin position="309"/>
        <end position="334"/>
    </location>
</feature>
<sequence>MIFTLAFKSLWFEKLVSFCIFASLCSVIAPLMFLFSLKYGIISTLEHDLKSSPLKLEIKMMTGYKLDENFINQVKNDSKVQFCLPLTRSLSATADINYKGKIKTSLSALPTAIYDPIAIASNLDGVLKENEAYLSQTLCDDLKIKTGDTFLLVISRIVDSQRQNSVVEFKLKGIIKKEYQSINTIYVNYNTMLYMEDFRDGYEPPVFSDGSNLNLERKYFAKLRLYVKTLDDVEPMAAFFRERNYQIKACINEIEELKAISSVLSVIFYSVAFISITGGILASGGLILTNLIRLEKSYALLKLDGMSEYGIMQCIIVQNLTLGLLSYLGAFTMFCALKFSFNQYFADRLSGGTLISVFNFSHVILGLLFTLLVLLIISLVLSTARIRRLNVADTLRRV</sequence>
<dbReference type="PANTHER" id="PTHR30572">
    <property type="entry name" value="MEMBRANE COMPONENT OF TRANSPORTER-RELATED"/>
    <property type="match status" value="1"/>
</dbReference>
<evidence type="ECO:0000256" key="1">
    <source>
        <dbReference type="SAM" id="Phobius"/>
    </source>
</evidence>
<dbReference type="Proteomes" id="UP000731465">
    <property type="component" value="Unassembled WGS sequence"/>
</dbReference>
<organism evidence="2 3">
    <name type="scientific">Succinivibrio faecicola</name>
    <dbReference type="NCBI Taxonomy" id="2820300"/>
    <lineage>
        <taxon>Bacteria</taxon>
        <taxon>Pseudomonadati</taxon>
        <taxon>Pseudomonadota</taxon>
        <taxon>Gammaproteobacteria</taxon>
        <taxon>Aeromonadales</taxon>
        <taxon>Succinivibrionaceae</taxon>
        <taxon>Succinivibrio</taxon>
    </lineage>
</organism>
<name>A0ABS7DGU7_9GAMM</name>
<reference evidence="2 3" key="1">
    <citation type="submission" date="2021-03" db="EMBL/GenBank/DDBJ databases">
        <title>Succinivibrio sp. nov. isolated from feces of cow.</title>
        <authorList>
            <person name="Choi J.-Y."/>
        </authorList>
    </citation>
    <scope>NUCLEOTIDE SEQUENCE [LARGE SCALE GENOMIC DNA]</scope>
    <source>
        <strain evidence="2 3">AGMB01872</strain>
    </source>
</reference>
<feature type="transmembrane region" description="Helical" evidence="1">
    <location>
        <begin position="15"/>
        <end position="37"/>
    </location>
</feature>
<accession>A0ABS7DGU7</accession>
<evidence type="ECO:0000313" key="2">
    <source>
        <dbReference type="EMBL" id="MBW7570483.1"/>
    </source>
</evidence>
<feature type="transmembrane region" description="Helical" evidence="1">
    <location>
        <begin position="354"/>
        <end position="381"/>
    </location>
</feature>
<protein>
    <recommendedName>
        <fullName evidence="4">ABC3 transporter permease protein domain-containing protein</fullName>
    </recommendedName>
</protein>
<dbReference type="EMBL" id="JAGFNY010000019">
    <property type="protein sequence ID" value="MBW7570483.1"/>
    <property type="molecule type" value="Genomic_DNA"/>
</dbReference>
<gene>
    <name evidence="2" type="ORF">J5V48_06180</name>
</gene>
<evidence type="ECO:0008006" key="4">
    <source>
        <dbReference type="Google" id="ProtNLM"/>
    </source>
</evidence>
<evidence type="ECO:0000313" key="3">
    <source>
        <dbReference type="Proteomes" id="UP000731465"/>
    </source>
</evidence>
<keyword evidence="1" id="KW-0472">Membrane</keyword>
<keyword evidence="1" id="KW-1133">Transmembrane helix</keyword>